<feature type="domain" description="Glucose-methanol-choline oxidoreductase N-terminal" evidence="6">
    <location>
        <begin position="98"/>
        <end position="121"/>
    </location>
</feature>
<dbReference type="Gene3D" id="3.50.50.60">
    <property type="entry name" value="FAD/NAD(P)-binding domain"/>
    <property type="match status" value="1"/>
</dbReference>
<feature type="domain" description="Glucose-methanol-choline oxidoreductase N-terminal" evidence="7">
    <location>
        <begin position="272"/>
        <end position="286"/>
    </location>
</feature>
<dbReference type="PIRSF" id="PIRSF000137">
    <property type="entry name" value="Alcohol_oxidase"/>
    <property type="match status" value="1"/>
</dbReference>
<evidence type="ECO:0000256" key="5">
    <source>
        <dbReference type="SAM" id="MobiDB-lite"/>
    </source>
</evidence>
<dbReference type="PANTHER" id="PTHR11552:SF123">
    <property type="entry name" value="GMC OXIDOREDUCTASE (AFU_ORTHOLOGUE AFUA_2G01770)-RELATED"/>
    <property type="match status" value="1"/>
</dbReference>
<accession>A0A1Z1C4C3</accession>
<evidence type="ECO:0000256" key="1">
    <source>
        <dbReference type="ARBA" id="ARBA00010790"/>
    </source>
</evidence>
<dbReference type="PROSITE" id="PS00623">
    <property type="entry name" value="GMC_OXRED_1"/>
    <property type="match status" value="1"/>
</dbReference>
<organism evidence="8">
    <name type="scientific">Cladonia uncialis subsp. uncialis</name>
    <dbReference type="NCBI Taxonomy" id="180999"/>
    <lineage>
        <taxon>Eukaryota</taxon>
        <taxon>Fungi</taxon>
        <taxon>Dikarya</taxon>
        <taxon>Ascomycota</taxon>
        <taxon>Pezizomycotina</taxon>
        <taxon>Lecanoromycetes</taxon>
        <taxon>OSLEUM clade</taxon>
        <taxon>Lecanoromycetidae</taxon>
        <taxon>Lecanorales</taxon>
        <taxon>Lecanorineae</taxon>
        <taxon>Cladoniaceae</taxon>
        <taxon>Cladonia</taxon>
    </lineage>
</organism>
<dbReference type="Pfam" id="PF00732">
    <property type="entry name" value="GMC_oxred_N"/>
    <property type="match status" value="1"/>
</dbReference>
<dbReference type="InterPro" id="IPR012132">
    <property type="entry name" value="GMC_OxRdtase"/>
</dbReference>
<feature type="active site" description="Proton donor" evidence="2">
    <location>
        <position position="504"/>
    </location>
</feature>
<dbReference type="GO" id="GO:0016614">
    <property type="term" value="F:oxidoreductase activity, acting on CH-OH group of donors"/>
    <property type="evidence" value="ECO:0007669"/>
    <property type="project" value="InterPro"/>
</dbReference>
<reference evidence="9" key="2">
    <citation type="submission" date="2017-12" db="EMBL/GenBank/DDBJ databases">
        <title>Genome Sequencing Reveals a Rich Biosynthetic Potential.</title>
        <authorList>
            <person name="Bertrand R.L."/>
            <person name="Abdel-Hameed M.E."/>
            <person name="Sorensen J.L."/>
        </authorList>
    </citation>
    <scope>NUCLEOTIDE SEQUENCE</scope>
</reference>
<dbReference type="PROSITE" id="PS00624">
    <property type="entry name" value="GMC_OXRED_2"/>
    <property type="match status" value="1"/>
</dbReference>
<evidence type="ECO:0000256" key="2">
    <source>
        <dbReference type="PIRSR" id="PIRSR000137-1"/>
    </source>
</evidence>
<feature type="region of interest" description="Disordered" evidence="5">
    <location>
        <begin position="482"/>
        <end position="509"/>
    </location>
</feature>
<evidence type="ECO:0000256" key="3">
    <source>
        <dbReference type="PIRSR" id="PIRSR000137-2"/>
    </source>
</evidence>
<evidence type="ECO:0000256" key="4">
    <source>
        <dbReference type="RuleBase" id="RU003968"/>
    </source>
</evidence>
<dbReference type="InterPro" id="IPR007867">
    <property type="entry name" value="GMC_OxRtase_C"/>
</dbReference>
<reference evidence="8" key="1">
    <citation type="submission" date="2016-05" db="EMBL/GenBank/DDBJ databases">
        <title>Lichen genome sequencing reveals its rich biosynthetic potential.</title>
        <authorList>
            <person name="Bertrand R.L."/>
            <person name="Abdel-Hameed M."/>
            <person name="Sorensen J.L."/>
        </authorList>
    </citation>
    <scope>NUCLEOTIDE SEQUENCE</scope>
</reference>
<sequence length="559" mass="60567">MPHSTTDGSMSPDGTSSNSYDYIIVGAGIAGSALASRLSQRHPQRSVLLIEAGKESKDNPLVPQPLVAPMLRGSELDWKYENIPQKHLGGRKVYEAAGKALGGGSVINYGLWTRGDRKDYETWVKKSGDSKWSYDGLLPYFRRSESHYDPALDPKQHGFDGPIPLVSTSSTGRDYPLKPLLQEAWASAGVEKIPNPNAGSPLGVGDAIECRSNKERIIVTDAYSMEGISVQTDTLVSRVVIEQQDGKKVATGVELANGRIINVQREVIVSAGALHTPKVLLLSGIGPKGELARHGIPQKVESPKVGQNLFNHMNVKQFWKLRNPETGAAVGSEKWDNPEYKGANPLDFIVCQSVSKEGLKPALAADEAGVTDDHPLLNGSRCHVETFIQYAAVNKENPALRPDGTHIQSVVLTMLPTSRGSVKLKSWNPKDMPLIDSNSYATEADRHNMREGLRKVQQVFLDTPAGQQMIVEETMAKELMPLSSTSTDDEVDRRVQQTAQSTSHPAGTAAMGDVVDADLRVMGVKGLRVCDASIFPAPVAAHPMAALYAIAEQMAELID</sequence>
<dbReference type="SUPFAM" id="SSF51905">
    <property type="entry name" value="FAD/NAD(P)-binding domain"/>
    <property type="match status" value="1"/>
</dbReference>
<dbReference type="EMBL" id="KX264262">
    <property type="protein sequence ID" value="ANM86466.1"/>
    <property type="molecule type" value="Genomic_DNA"/>
</dbReference>
<dbReference type="AlphaFoldDB" id="A0A1Z1C4C3"/>
<dbReference type="GO" id="GO:0050660">
    <property type="term" value="F:flavin adenine dinucleotide binding"/>
    <property type="evidence" value="ECO:0007669"/>
    <property type="project" value="InterPro"/>
</dbReference>
<evidence type="ECO:0000313" key="9">
    <source>
        <dbReference type="EMBL" id="AUW31203.1"/>
    </source>
</evidence>
<evidence type="ECO:0000259" key="7">
    <source>
        <dbReference type="PROSITE" id="PS00624"/>
    </source>
</evidence>
<feature type="binding site" evidence="3">
    <location>
        <position position="236"/>
    </location>
    <ligand>
        <name>FAD</name>
        <dbReference type="ChEBI" id="CHEBI:57692"/>
    </ligand>
</feature>
<comment type="cofactor">
    <cofactor evidence="3">
        <name>FAD</name>
        <dbReference type="ChEBI" id="CHEBI:57692"/>
    </cofactor>
</comment>
<dbReference type="Gene3D" id="3.30.560.10">
    <property type="entry name" value="Glucose Oxidase, domain 3"/>
    <property type="match status" value="1"/>
</dbReference>
<evidence type="ECO:0000313" key="8">
    <source>
        <dbReference type="EMBL" id="ANM86466.1"/>
    </source>
</evidence>
<proteinExistence type="inferred from homology"/>
<dbReference type="EMBL" id="MG777497">
    <property type="protein sequence ID" value="AUW31203.1"/>
    <property type="molecule type" value="Genomic_DNA"/>
</dbReference>
<keyword evidence="4" id="KW-0285">Flavoprotein</keyword>
<name>A0A1Z1C4C3_CLAUC</name>
<keyword evidence="3 4" id="KW-0274">FAD</keyword>
<dbReference type="InterPro" id="IPR000172">
    <property type="entry name" value="GMC_OxRdtase_N"/>
</dbReference>
<dbReference type="SUPFAM" id="SSF54373">
    <property type="entry name" value="FAD-linked reductases, C-terminal domain"/>
    <property type="match status" value="1"/>
</dbReference>
<dbReference type="PANTHER" id="PTHR11552">
    <property type="entry name" value="GLUCOSE-METHANOL-CHOLINE GMC OXIDOREDUCTASE"/>
    <property type="match status" value="1"/>
</dbReference>
<feature type="compositionally biased region" description="Polar residues" evidence="5">
    <location>
        <begin position="496"/>
        <end position="505"/>
    </location>
</feature>
<dbReference type="Pfam" id="PF05199">
    <property type="entry name" value="GMC_oxred_C"/>
    <property type="match status" value="1"/>
</dbReference>
<feature type="active site" description="Proton acceptor" evidence="2">
    <location>
        <position position="542"/>
    </location>
</feature>
<dbReference type="InterPro" id="IPR036188">
    <property type="entry name" value="FAD/NAD-bd_sf"/>
</dbReference>
<protein>
    <submittedName>
        <fullName evidence="8">Putative glucose dehydrogenase</fullName>
    </submittedName>
</protein>
<comment type="similarity">
    <text evidence="1 4">Belongs to the GMC oxidoreductase family.</text>
</comment>
<evidence type="ECO:0000259" key="6">
    <source>
        <dbReference type="PROSITE" id="PS00623"/>
    </source>
</evidence>